<keyword evidence="3" id="KW-0479">Metal-binding</keyword>
<keyword evidence="5" id="KW-0560">Oxidoreductase</keyword>
<dbReference type="GO" id="GO:0046872">
    <property type="term" value="F:metal ion binding"/>
    <property type="evidence" value="ECO:0007669"/>
    <property type="project" value="UniProtKB-KW"/>
</dbReference>
<dbReference type="PANTHER" id="PTHR30468:SF31">
    <property type="entry name" value="ALPHA-KETOGLUTARATE-DEPENDENT SULFONATE DIOXYGENASE-RELATED"/>
    <property type="match status" value="1"/>
</dbReference>
<dbReference type="GO" id="GO:0005737">
    <property type="term" value="C:cytoplasm"/>
    <property type="evidence" value="ECO:0007669"/>
    <property type="project" value="TreeGrafter"/>
</dbReference>
<evidence type="ECO:0000256" key="7">
    <source>
        <dbReference type="SAM" id="MobiDB-lite"/>
    </source>
</evidence>
<sequence length="335" mass="36988">MAPVLGVRYEESTAIPFKATTSLASYIPGRSIVPKHDATYEYEDLKPSFSNKKWPAYAEVPYDDKAHRGSPAFTNLLATATDIFDYNPKVGTKSTASTSQHSPDAAKNELALLIATSGRCYRSFLWHLDAPYELQPSSYTSLKVLKVPPRGGGGDTLWSSQHAAYDALSTPMQNYLESLTALPSSHMQAEGTLAAGRTVGRDPIVTEHPLIRSHPVTVWKALFCNPGFVTQIVGVPKVESDVIMGYLNEVVATTQELHVRLQWGKDDVAFWDNWVTNHSASYSFAPYRRRAGRVAVQAERPFLAPDARSQEQELAREYGLPAVNKDGSKQSHCKD</sequence>
<dbReference type="GO" id="GO:0016706">
    <property type="term" value="F:2-oxoglutarate-dependent dioxygenase activity"/>
    <property type="evidence" value="ECO:0007669"/>
    <property type="project" value="TreeGrafter"/>
</dbReference>
<gene>
    <name evidence="9" type="ORF">B2J93_2933</name>
</gene>
<feature type="compositionally biased region" description="Basic and acidic residues" evidence="7">
    <location>
        <begin position="326"/>
        <end position="335"/>
    </location>
</feature>
<evidence type="ECO:0000256" key="3">
    <source>
        <dbReference type="ARBA" id="ARBA00022723"/>
    </source>
</evidence>
<dbReference type="InParanoid" id="A0A218Z328"/>
<dbReference type="PANTHER" id="PTHR30468">
    <property type="entry name" value="ALPHA-KETOGLUTARATE-DEPENDENT SULFONATE DIOXYGENASE"/>
    <property type="match status" value="1"/>
</dbReference>
<keyword evidence="6" id="KW-0408">Iron</keyword>
<dbReference type="Pfam" id="PF02668">
    <property type="entry name" value="TauD"/>
    <property type="match status" value="1"/>
</dbReference>
<evidence type="ECO:0000256" key="2">
    <source>
        <dbReference type="ARBA" id="ARBA00005896"/>
    </source>
</evidence>
<proteinExistence type="inferred from homology"/>
<evidence type="ECO:0000256" key="4">
    <source>
        <dbReference type="ARBA" id="ARBA00022964"/>
    </source>
</evidence>
<feature type="region of interest" description="Disordered" evidence="7">
    <location>
        <begin position="305"/>
        <end position="335"/>
    </location>
</feature>
<name>A0A218Z328_9HELO</name>
<evidence type="ECO:0000313" key="10">
    <source>
        <dbReference type="Proteomes" id="UP000242519"/>
    </source>
</evidence>
<protein>
    <recommendedName>
        <fullName evidence="8">TauD/TfdA-like domain-containing protein</fullName>
    </recommendedName>
</protein>
<evidence type="ECO:0000256" key="6">
    <source>
        <dbReference type="ARBA" id="ARBA00023004"/>
    </source>
</evidence>
<feature type="domain" description="TauD/TfdA-like" evidence="8">
    <location>
        <begin position="85"/>
        <end position="290"/>
    </location>
</feature>
<comment type="similarity">
    <text evidence="2">Belongs to the TfdA dioxygenase family.</text>
</comment>
<dbReference type="InterPro" id="IPR051323">
    <property type="entry name" value="AtsK-like"/>
</dbReference>
<keyword evidence="4" id="KW-0223">Dioxygenase</keyword>
<evidence type="ECO:0000256" key="5">
    <source>
        <dbReference type="ARBA" id="ARBA00023002"/>
    </source>
</evidence>
<dbReference type="STRING" id="503106.A0A218Z328"/>
<evidence type="ECO:0000259" key="8">
    <source>
        <dbReference type="Pfam" id="PF02668"/>
    </source>
</evidence>
<comment type="caution">
    <text evidence="9">The sequence shown here is derived from an EMBL/GenBank/DDBJ whole genome shotgun (WGS) entry which is preliminary data.</text>
</comment>
<dbReference type="InterPro" id="IPR042098">
    <property type="entry name" value="TauD-like_sf"/>
</dbReference>
<organism evidence="9 10">
    <name type="scientific">Diplocarpon coronariae</name>
    <dbReference type="NCBI Taxonomy" id="2795749"/>
    <lineage>
        <taxon>Eukaryota</taxon>
        <taxon>Fungi</taxon>
        <taxon>Dikarya</taxon>
        <taxon>Ascomycota</taxon>
        <taxon>Pezizomycotina</taxon>
        <taxon>Leotiomycetes</taxon>
        <taxon>Helotiales</taxon>
        <taxon>Drepanopezizaceae</taxon>
        <taxon>Diplocarpon</taxon>
    </lineage>
</organism>
<comment type="cofactor">
    <cofactor evidence="1">
        <name>Fe(2+)</name>
        <dbReference type="ChEBI" id="CHEBI:29033"/>
    </cofactor>
</comment>
<dbReference type="Gene3D" id="3.60.130.10">
    <property type="entry name" value="Clavaminate synthase-like"/>
    <property type="match status" value="1"/>
</dbReference>
<dbReference type="AlphaFoldDB" id="A0A218Z328"/>
<dbReference type="OrthoDB" id="10257314at2759"/>
<keyword evidence="10" id="KW-1185">Reference proteome</keyword>
<evidence type="ECO:0000313" key="9">
    <source>
        <dbReference type="EMBL" id="OWP01656.1"/>
    </source>
</evidence>
<reference evidence="9 10" key="1">
    <citation type="submission" date="2017-04" db="EMBL/GenBank/DDBJ databases">
        <title>Draft genome sequence of Marssonina coronaria NL1: causal agent of apple blotch.</title>
        <authorList>
            <person name="Cheng Q."/>
        </authorList>
    </citation>
    <scope>NUCLEOTIDE SEQUENCE [LARGE SCALE GENOMIC DNA]</scope>
    <source>
        <strain evidence="9 10">NL1</strain>
    </source>
</reference>
<accession>A0A218Z328</accession>
<dbReference type="Proteomes" id="UP000242519">
    <property type="component" value="Unassembled WGS sequence"/>
</dbReference>
<dbReference type="SUPFAM" id="SSF51197">
    <property type="entry name" value="Clavaminate synthase-like"/>
    <property type="match status" value="1"/>
</dbReference>
<evidence type="ECO:0000256" key="1">
    <source>
        <dbReference type="ARBA" id="ARBA00001954"/>
    </source>
</evidence>
<dbReference type="EMBL" id="MZNU01000263">
    <property type="protein sequence ID" value="OWP01656.1"/>
    <property type="molecule type" value="Genomic_DNA"/>
</dbReference>
<dbReference type="InterPro" id="IPR003819">
    <property type="entry name" value="TauD/TfdA-like"/>
</dbReference>